<keyword evidence="2" id="KW-1185">Reference proteome</keyword>
<name>A0ABC8K7G8_ERUVS</name>
<organism evidence="1 2">
    <name type="scientific">Eruca vesicaria subsp. sativa</name>
    <name type="common">Garden rocket</name>
    <name type="synonym">Eruca sativa</name>
    <dbReference type="NCBI Taxonomy" id="29727"/>
    <lineage>
        <taxon>Eukaryota</taxon>
        <taxon>Viridiplantae</taxon>
        <taxon>Streptophyta</taxon>
        <taxon>Embryophyta</taxon>
        <taxon>Tracheophyta</taxon>
        <taxon>Spermatophyta</taxon>
        <taxon>Magnoliopsida</taxon>
        <taxon>eudicotyledons</taxon>
        <taxon>Gunneridae</taxon>
        <taxon>Pentapetalae</taxon>
        <taxon>rosids</taxon>
        <taxon>malvids</taxon>
        <taxon>Brassicales</taxon>
        <taxon>Brassicaceae</taxon>
        <taxon>Brassiceae</taxon>
        <taxon>Eruca</taxon>
    </lineage>
</organism>
<accession>A0ABC8K7G8</accession>
<reference evidence="1 2" key="1">
    <citation type="submission" date="2022-03" db="EMBL/GenBank/DDBJ databases">
        <authorList>
            <person name="Macdonald S."/>
            <person name="Ahmed S."/>
            <person name="Newling K."/>
        </authorList>
    </citation>
    <scope>NUCLEOTIDE SEQUENCE [LARGE SCALE GENOMIC DNA]</scope>
</reference>
<protein>
    <submittedName>
        <fullName evidence="1">Uncharacterized protein</fullName>
    </submittedName>
</protein>
<evidence type="ECO:0000313" key="1">
    <source>
        <dbReference type="EMBL" id="CAH8354339.1"/>
    </source>
</evidence>
<sequence length="59" mass="6555">MAMDGVQLLLKRGYPTYYDMPTAVRNLWFPRVHLGIGVNKTGGKCISSESGLALHQAYQ</sequence>
<dbReference type="Proteomes" id="UP001642260">
    <property type="component" value="Unassembled WGS sequence"/>
</dbReference>
<proteinExistence type="predicted"/>
<evidence type="ECO:0000313" key="2">
    <source>
        <dbReference type="Proteomes" id="UP001642260"/>
    </source>
</evidence>
<dbReference type="EMBL" id="CAKOAT010191821">
    <property type="protein sequence ID" value="CAH8354339.1"/>
    <property type="molecule type" value="Genomic_DNA"/>
</dbReference>
<comment type="caution">
    <text evidence="1">The sequence shown here is derived from an EMBL/GenBank/DDBJ whole genome shotgun (WGS) entry which is preliminary data.</text>
</comment>
<dbReference type="AlphaFoldDB" id="A0ABC8K7G8"/>
<gene>
    <name evidence="1" type="ORF">ERUC_LOCUS20094</name>
</gene>